<evidence type="ECO:0000259" key="5">
    <source>
        <dbReference type="PROSITE" id="PS51792"/>
    </source>
</evidence>
<dbReference type="PANTHER" id="PTHR13848">
    <property type="entry name" value="PROTEIN YIPPEE-LIKE CG15309-RELATED"/>
    <property type="match status" value="1"/>
</dbReference>
<dbReference type="InterPro" id="IPR034751">
    <property type="entry name" value="Yippee"/>
</dbReference>
<keyword evidence="7" id="KW-1185">Reference proteome</keyword>
<protein>
    <submittedName>
        <fullName evidence="6">Moh1 protein</fullName>
    </submittedName>
</protein>
<evidence type="ECO:0000313" key="7">
    <source>
        <dbReference type="Proteomes" id="UP001378960"/>
    </source>
</evidence>
<dbReference type="GO" id="GO:0046872">
    <property type="term" value="F:metal ion binding"/>
    <property type="evidence" value="ECO:0007669"/>
    <property type="project" value="UniProtKB-KW"/>
</dbReference>
<keyword evidence="3" id="KW-0862">Zinc</keyword>
<evidence type="ECO:0000256" key="3">
    <source>
        <dbReference type="ARBA" id="ARBA00022833"/>
    </source>
</evidence>
<proteinExistence type="inferred from homology"/>
<evidence type="ECO:0000256" key="1">
    <source>
        <dbReference type="ARBA" id="ARBA00005613"/>
    </source>
</evidence>
<dbReference type="AlphaFoldDB" id="A0AAV5QY96"/>
<feature type="compositionally biased region" description="Polar residues" evidence="4">
    <location>
        <begin position="272"/>
        <end position="281"/>
    </location>
</feature>
<dbReference type="InterPro" id="IPR039058">
    <property type="entry name" value="Yippee_fam"/>
</dbReference>
<sequence length="399" mass="46300">MGRVCVDAFDLKETDSPVPMSLSVTSSNSNNNKLISNFYNHTNDYYSDKEIHNEKLNKNRRLSLSRSSISSIYSIDSNDNDNEHNFNYTYNHSLTPRSSSNSHIHHRNSFDFSTLYSMNLRNKNEPFSNDIDKEDDNGKEQKDQIGNNKPSQCVRFNINHSENFNNITIDRTAFTSLLTQRFIHDHIDGRNFEHVIEEQDEDDDDEVDEDEDDEKEEEEKEEEEEDDDDFMEEVDNEEEEEDDDDDEDEDDDAYHVIVGTHTDESDLHTNSDSENDNSLAYSSSNKKSKKSSNSKAFSIYRCKSCSSDICHSSLINSKDFWGNNGSAYFVDNVINVRLDDQEVMKIMRTGEYGIKAIYCIQCNINLGWKYITSVSVHERYKVGKFVIEMNLLDDYKIPK</sequence>
<name>A0AAV5QY96_PICKL</name>
<feature type="compositionally biased region" description="Acidic residues" evidence="4">
    <location>
        <begin position="198"/>
        <end position="252"/>
    </location>
</feature>
<keyword evidence="2" id="KW-0479">Metal-binding</keyword>
<comment type="similarity">
    <text evidence="1">Belongs to the yippee family.</text>
</comment>
<evidence type="ECO:0000256" key="2">
    <source>
        <dbReference type="ARBA" id="ARBA00022723"/>
    </source>
</evidence>
<dbReference type="Proteomes" id="UP001378960">
    <property type="component" value="Unassembled WGS sequence"/>
</dbReference>
<feature type="compositionally biased region" description="Basic and acidic residues" evidence="4">
    <location>
        <begin position="261"/>
        <end position="271"/>
    </location>
</feature>
<feature type="region of interest" description="Disordered" evidence="4">
    <location>
        <begin position="195"/>
        <end position="291"/>
    </location>
</feature>
<gene>
    <name evidence="6" type="ORF">DAPK24_005010</name>
</gene>
<comment type="caution">
    <text evidence="6">The sequence shown here is derived from an EMBL/GenBank/DDBJ whole genome shotgun (WGS) entry which is preliminary data.</text>
</comment>
<evidence type="ECO:0000256" key="4">
    <source>
        <dbReference type="SAM" id="MobiDB-lite"/>
    </source>
</evidence>
<evidence type="ECO:0000313" key="6">
    <source>
        <dbReference type="EMBL" id="GMM43926.1"/>
    </source>
</evidence>
<feature type="region of interest" description="Disordered" evidence="4">
    <location>
        <begin position="123"/>
        <end position="153"/>
    </location>
</feature>
<feature type="domain" description="Yippee" evidence="5">
    <location>
        <begin position="298"/>
        <end position="396"/>
    </location>
</feature>
<dbReference type="Pfam" id="PF03226">
    <property type="entry name" value="Yippee-Mis18"/>
    <property type="match status" value="1"/>
</dbReference>
<reference evidence="6 7" key="1">
    <citation type="journal article" date="2023" name="Elife">
        <title>Identification of key yeast species and microbe-microbe interactions impacting larval growth of Drosophila in the wild.</title>
        <authorList>
            <person name="Mure A."/>
            <person name="Sugiura Y."/>
            <person name="Maeda R."/>
            <person name="Honda K."/>
            <person name="Sakurai N."/>
            <person name="Takahashi Y."/>
            <person name="Watada M."/>
            <person name="Katoh T."/>
            <person name="Gotoh A."/>
            <person name="Gotoh Y."/>
            <person name="Taniguchi I."/>
            <person name="Nakamura K."/>
            <person name="Hayashi T."/>
            <person name="Katayama T."/>
            <person name="Uemura T."/>
            <person name="Hattori Y."/>
        </authorList>
    </citation>
    <scope>NUCLEOTIDE SEQUENCE [LARGE SCALE GENOMIC DNA]</scope>
    <source>
        <strain evidence="6 7">PK-24</strain>
    </source>
</reference>
<accession>A0AAV5QY96</accession>
<dbReference type="EMBL" id="BTGB01000001">
    <property type="protein sequence ID" value="GMM43926.1"/>
    <property type="molecule type" value="Genomic_DNA"/>
</dbReference>
<organism evidence="6 7">
    <name type="scientific">Pichia kluyveri</name>
    <name type="common">Yeast</name>
    <dbReference type="NCBI Taxonomy" id="36015"/>
    <lineage>
        <taxon>Eukaryota</taxon>
        <taxon>Fungi</taxon>
        <taxon>Dikarya</taxon>
        <taxon>Ascomycota</taxon>
        <taxon>Saccharomycotina</taxon>
        <taxon>Pichiomycetes</taxon>
        <taxon>Pichiales</taxon>
        <taxon>Pichiaceae</taxon>
        <taxon>Pichia</taxon>
    </lineage>
</organism>
<dbReference type="InterPro" id="IPR004910">
    <property type="entry name" value="Yippee/Mis18/Cereblon"/>
</dbReference>
<dbReference type="PROSITE" id="PS51792">
    <property type="entry name" value="YIPPEE"/>
    <property type="match status" value="1"/>
</dbReference>